<name>A0A1I3UBL0_9RHOB</name>
<evidence type="ECO:0000313" key="2">
    <source>
        <dbReference type="Proteomes" id="UP000199110"/>
    </source>
</evidence>
<dbReference type="InterPro" id="IPR015996">
    <property type="entry name" value="UCP028451"/>
</dbReference>
<dbReference type="RefSeq" id="WP_175484956.1">
    <property type="nucleotide sequence ID" value="NZ_FORA01000007.1"/>
</dbReference>
<dbReference type="Pfam" id="PF09365">
    <property type="entry name" value="DUF2461"/>
    <property type="match status" value="1"/>
</dbReference>
<reference evidence="1 2" key="1">
    <citation type="submission" date="2016-10" db="EMBL/GenBank/DDBJ databases">
        <authorList>
            <person name="de Groot N.N."/>
        </authorList>
    </citation>
    <scope>NUCLEOTIDE SEQUENCE [LARGE SCALE GENOMIC DNA]</scope>
    <source>
        <strain evidence="1 2">DSM 19073</strain>
    </source>
</reference>
<keyword evidence="2" id="KW-1185">Reference proteome</keyword>
<dbReference type="Proteomes" id="UP000199110">
    <property type="component" value="Unassembled WGS sequence"/>
</dbReference>
<proteinExistence type="predicted"/>
<dbReference type="PANTHER" id="PTHR36452:SF1">
    <property type="entry name" value="DUF2461 DOMAIN-CONTAINING PROTEIN"/>
    <property type="match status" value="1"/>
</dbReference>
<accession>A0A1I3UBL0</accession>
<dbReference type="PIRSF" id="PIRSF028451">
    <property type="entry name" value="UCP028451"/>
    <property type="match status" value="1"/>
</dbReference>
<dbReference type="EMBL" id="FORA01000007">
    <property type="protein sequence ID" value="SFJ80285.1"/>
    <property type="molecule type" value="Genomic_DNA"/>
</dbReference>
<organism evidence="1 2">
    <name type="scientific">Jannaschia pohangensis</name>
    <dbReference type="NCBI Taxonomy" id="390807"/>
    <lineage>
        <taxon>Bacteria</taxon>
        <taxon>Pseudomonadati</taxon>
        <taxon>Pseudomonadota</taxon>
        <taxon>Alphaproteobacteria</taxon>
        <taxon>Rhodobacterales</taxon>
        <taxon>Roseobacteraceae</taxon>
        <taxon>Jannaschia</taxon>
    </lineage>
</organism>
<sequence>MSDGFTEMLDRAQAFYGALARNNSRDWFEPRKAGWKADIEAPARLLAEIMADEISRITGEAHASKVFRINRDVRFSKDKSPYKTMLAMLWAPGDRDDLAPSFYFGIQPETTFVGCGMSGFEKTALTRYRAMVDRWGDRLTEVMEQTGGTLADIGPEPLKRVPKPYDPDHPHAALLKRKDLALGLPLAEGWRDTGDGLVAALSDRIEALLPFQRFLVERL</sequence>
<evidence type="ECO:0000313" key="1">
    <source>
        <dbReference type="EMBL" id="SFJ80285.1"/>
    </source>
</evidence>
<dbReference type="NCBIfam" id="TIGR02453">
    <property type="entry name" value="TIGR02453 family protein"/>
    <property type="match status" value="1"/>
</dbReference>
<protein>
    <submittedName>
        <fullName evidence="1">TIGR02453 family protein</fullName>
    </submittedName>
</protein>
<gene>
    <name evidence="1" type="ORF">SAMN04488095_3703</name>
</gene>
<dbReference type="InterPro" id="IPR012808">
    <property type="entry name" value="CHP02453"/>
</dbReference>
<dbReference type="PANTHER" id="PTHR36452">
    <property type="entry name" value="CHROMOSOME 12, WHOLE GENOME SHOTGUN SEQUENCE"/>
    <property type="match status" value="1"/>
</dbReference>
<dbReference type="AlphaFoldDB" id="A0A1I3UBL0"/>